<dbReference type="InterPro" id="IPR036298">
    <property type="entry name" value="Chalcone_isomerase_sf"/>
</dbReference>
<organism evidence="3 4">
    <name type="scientific">Halomonas ventosae</name>
    <dbReference type="NCBI Taxonomy" id="229007"/>
    <lineage>
        <taxon>Bacteria</taxon>
        <taxon>Pseudomonadati</taxon>
        <taxon>Pseudomonadota</taxon>
        <taxon>Gammaproteobacteria</taxon>
        <taxon>Oceanospirillales</taxon>
        <taxon>Halomonadaceae</taxon>
        <taxon>Halomonas</taxon>
    </lineage>
</organism>
<dbReference type="Pfam" id="PF16036">
    <property type="entry name" value="Chalcone_3"/>
    <property type="match status" value="1"/>
</dbReference>
<reference evidence="3 4" key="1">
    <citation type="submission" date="2019-03" db="EMBL/GenBank/DDBJ databases">
        <title>Freshwater and sediment microbial communities from various areas in North America, analyzing microbe dynamics in response to fracking.</title>
        <authorList>
            <person name="Lamendella R."/>
        </authorList>
    </citation>
    <scope>NUCLEOTIDE SEQUENCE [LARGE SCALE GENOMIC DNA]</scope>
    <source>
        <strain evidence="3 4">1_TX</strain>
    </source>
</reference>
<keyword evidence="4" id="KW-1185">Reference proteome</keyword>
<dbReference type="RefSeq" id="WP_133483395.1">
    <property type="nucleotide sequence ID" value="NZ_SNWH01000010.1"/>
</dbReference>
<dbReference type="OrthoDB" id="270742at2"/>
<evidence type="ECO:0000259" key="2">
    <source>
        <dbReference type="Pfam" id="PF16036"/>
    </source>
</evidence>
<dbReference type="AlphaFoldDB" id="A0A4R6HFU1"/>
<keyword evidence="3" id="KW-0413">Isomerase</keyword>
<comment type="caution">
    <text evidence="3">The sequence shown here is derived from an EMBL/GenBank/DDBJ whole genome shotgun (WGS) entry which is preliminary data.</text>
</comment>
<sequence length="188" mass="21193">MSLLCPRGALLLTALTIAAPAMAEAVEVKGARFAANLEIDGRRYERIGYGLFRYLMWDAYAGAYYQARGFPRPAPQSDVPRRLVLEYFHAIEAEEFAKATRKSLRKAFDDNAAYTKLSEPLATFNERYRDVIPGDRYALGWDDDRLTLALNGETLFEGDDLALANALFGIWLGEDPLDEDFRDDLLGR</sequence>
<feature type="chain" id="PRO_5020351575" evidence="1">
    <location>
        <begin position="24"/>
        <end position="188"/>
    </location>
</feature>
<feature type="signal peptide" evidence="1">
    <location>
        <begin position="1"/>
        <end position="23"/>
    </location>
</feature>
<dbReference type="EMBL" id="SNWH01000010">
    <property type="protein sequence ID" value="TDO06725.1"/>
    <property type="molecule type" value="Genomic_DNA"/>
</dbReference>
<evidence type="ECO:0000313" key="3">
    <source>
        <dbReference type="EMBL" id="TDO06725.1"/>
    </source>
</evidence>
<name>A0A4R6HFU1_9GAMM</name>
<evidence type="ECO:0000313" key="4">
    <source>
        <dbReference type="Proteomes" id="UP000295150"/>
    </source>
</evidence>
<dbReference type="Proteomes" id="UP000295150">
    <property type="component" value="Unassembled WGS sequence"/>
</dbReference>
<dbReference type="GO" id="GO:0016872">
    <property type="term" value="F:intramolecular lyase activity"/>
    <property type="evidence" value="ECO:0007669"/>
    <property type="project" value="InterPro"/>
</dbReference>
<proteinExistence type="predicted"/>
<protein>
    <submittedName>
        <fullName evidence="3">Chalcone isomerase-like protein</fullName>
    </submittedName>
</protein>
<dbReference type="InterPro" id="IPR016087">
    <property type="entry name" value="Chalcone_isomerase"/>
</dbReference>
<accession>A0A4R6HFU1</accession>
<gene>
    <name evidence="3" type="ORF">DFO68_11073</name>
</gene>
<keyword evidence="1" id="KW-0732">Signal</keyword>
<dbReference type="SUPFAM" id="SSF54626">
    <property type="entry name" value="Chalcone isomerase"/>
    <property type="match status" value="1"/>
</dbReference>
<feature type="domain" description="Chalcone isomerase" evidence="2">
    <location>
        <begin position="25"/>
        <end position="187"/>
    </location>
</feature>
<evidence type="ECO:0000256" key="1">
    <source>
        <dbReference type="SAM" id="SignalP"/>
    </source>
</evidence>